<proteinExistence type="predicted"/>
<keyword evidence="2" id="KW-0732">Signal</keyword>
<feature type="compositionally biased region" description="Pro residues" evidence="1">
    <location>
        <begin position="272"/>
        <end position="306"/>
    </location>
</feature>
<evidence type="ECO:0000256" key="2">
    <source>
        <dbReference type="SAM" id="SignalP"/>
    </source>
</evidence>
<reference evidence="3 4" key="1">
    <citation type="submission" date="2014-02" db="EMBL/GenBank/DDBJ databases">
        <authorList>
            <person name="Sibley D."/>
            <person name="Venepally P."/>
            <person name="Karamycheva S."/>
            <person name="Hadjithomas M."/>
            <person name="Khan A."/>
            <person name="Brunk B."/>
            <person name="Roos D."/>
            <person name="Caler E."/>
            <person name="Lorenzi H."/>
        </authorList>
    </citation>
    <scope>NUCLEOTIDE SEQUENCE [LARGE SCALE GENOMIC DNA]</scope>
    <source>
        <strain evidence="3 4">GAB2-2007-GAL-DOM2</strain>
    </source>
</reference>
<name>A0A086JTE3_TOXGO</name>
<comment type="caution">
    <text evidence="3">The sequence shown here is derived from an EMBL/GenBank/DDBJ whole genome shotgun (WGS) entry which is preliminary data.</text>
</comment>
<feature type="signal peptide" evidence="2">
    <location>
        <begin position="1"/>
        <end position="18"/>
    </location>
</feature>
<accession>A0A086JTE3</accession>
<dbReference type="EMBL" id="AHZU02001172">
    <property type="protein sequence ID" value="KFG35411.1"/>
    <property type="molecule type" value="Genomic_DNA"/>
</dbReference>
<feature type="region of interest" description="Disordered" evidence="1">
    <location>
        <begin position="83"/>
        <end position="111"/>
    </location>
</feature>
<sequence length="306" mass="33032">MIFRQLLSCLVHVAAISAACIFPGFGVSGKESVVGESRPHKAHLQNYSNVETATTNAFQISSDVHDPSAARCSHLSLNTRPCSFQGNMGKSSSVQETPRLSKKTAGDPVREHTDNVLLLRQSKAASTSPVKRVTNGSIRTDETTHSGCEEDEFQDVIRTEEMDPQVVLVESSKNRGLYLRPPQLPSDISATELSTFLARLMGSPLLFYGPFDNPDDPTLLTAAALEAATYWSKSIENLGTVLDVLYTAWERLILLPFSIKRSRSSFLKQPAQPDPVIPSPGSPQPNPAPSPGNPQPGPSPSPGGSR</sequence>
<gene>
    <name evidence="3" type="ORF">TGDOM2_254603</name>
</gene>
<feature type="region of interest" description="Disordered" evidence="1">
    <location>
        <begin position="266"/>
        <end position="306"/>
    </location>
</feature>
<dbReference type="PROSITE" id="PS51257">
    <property type="entry name" value="PROKAR_LIPOPROTEIN"/>
    <property type="match status" value="1"/>
</dbReference>
<protein>
    <recommendedName>
        <fullName evidence="5">Transmembrane protein</fullName>
    </recommendedName>
</protein>
<organism evidence="3 4">
    <name type="scientific">Toxoplasma gondii GAB2-2007-GAL-DOM2</name>
    <dbReference type="NCBI Taxonomy" id="1130820"/>
    <lineage>
        <taxon>Eukaryota</taxon>
        <taxon>Sar</taxon>
        <taxon>Alveolata</taxon>
        <taxon>Apicomplexa</taxon>
        <taxon>Conoidasida</taxon>
        <taxon>Coccidia</taxon>
        <taxon>Eucoccidiorida</taxon>
        <taxon>Eimeriorina</taxon>
        <taxon>Sarcocystidae</taxon>
        <taxon>Toxoplasma</taxon>
    </lineage>
</organism>
<evidence type="ECO:0000313" key="4">
    <source>
        <dbReference type="Proteomes" id="UP000028837"/>
    </source>
</evidence>
<dbReference type="VEuPathDB" id="ToxoDB:TGDOM2_254603"/>
<dbReference type="AlphaFoldDB" id="A0A086JTE3"/>
<feature type="compositionally biased region" description="Polar residues" evidence="1">
    <location>
        <begin position="83"/>
        <end position="98"/>
    </location>
</feature>
<evidence type="ECO:0008006" key="5">
    <source>
        <dbReference type="Google" id="ProtNLM"/>
    </source>
</evidence>
<evidence type="ECO:0000313" key="3">
    <source>
        <dbReference type="EMBL" id="KFG35411.1"/>
    </source>
</evidence>
<feature type="chain" id="PRO_5001808615" description="Transmembrane protein" evidence="2">
    <location>
        <begin position="19"/>
        <end position="306"/>
    </location>
</feature>
<evidence type="ECO:0000256" key="1">
    <source>
        <dbReference type="SAM" id="MobiDB-lite"/>
    </source>
</evidence>
<dbReference type="OrthoDB" id="10318793at2759"/>
<dbReference type="Proteomes" id="UP000028837">
    <property type="component" value="Unassembled WGS sequence"/>
</dbReference>